<comment type="caution">
    <text evidence="1">The sequence shown here is derived from an EMBL/GenBank/DDBJ whole genome shotgun (WGS) entry which is preliminary data.</text>
</comment>
<keyword evidence="2" id="KW-1185">Reference proteome</keyword>
<evidence type="ECO:0000313" key="2">
    <source>
        <dbReference type="Proteomes" id="UP001140502"/>
    </source>
</evidence>
<dbReference type="Proteomes" id="UP001140502">
    <property type="component" value="Unassembled WGS sequence"/>
</dbReference>
<dbReference type="EMBL" id="JAPEUR010000065">
    <property type="protein sequence ID" value="KAJ4323889.1"/>
    <property type="molecule type" value="Genomic_DNA"/>
</dbReference>
<proteinExistence type="predicted"/>
<name>A0A9W9BQ52_9HYPO</name>
<protein>
    <submittedName>
        <fullName evidence="1">Uncharacterized protein</fullName>
    </submittedName>
</protein>
<accession>A0A9W9BQ52</accession>
<organism evidence="1 2">
    <name type="scientific">Fusarium piperis</name>
    <dbReference type="NCBI Taxonomy" id="1435070"/>
    <lineage>
        <taxon>Eukaryota</taxon>
        <taxon>Fungi</taxon>
        <taxon>Dikarya</taxon>
        <taxon>Ascomycota</taxon>
        <taxon>Pezizomycotina</taxon>
        <taxon>Sordariomycetes</taxon>
        <taxon>Hypocreomycetidae</taxon>
        <taxon>Hypocreales</taxon>
        <taxon>Nectriaceae</taxon>
        <taxon>Fusarium</taxon>
        <taxon>Fusarium solani species complex</taxon>
    </lineage>
</organism>
<sequence length="172" mass="18869">MDCRVRAAFSPGQQETDLAKMVDVSLELVDPNNQFGQVKSASLTLTGPLVSIDALVFSDCQTSQGDLSPKIVTENATSAAGHHFAVMPDDMSWDDNIVDEWLSTNKGMLLLAIGESQHVRGDYEAPETYGIIVERLEDGNYARTGQWDGRFGFVGKHAQTPCEFRTETITIL</sequence>
<gene>
    <name evidence="1" type="ORF">N0V84_004112</name>
</gene>
<dbReference type="OrthoDB" id="1862401at2759"/>
<reference evidence="1" key="1">
    <citation type="submission" date="2022-10" db="EMBL/GenBank/DDBJ databases">
        <title>Tapping the CABI collections for fungal endophytes: first genome assemblies for Collariella, Neodidymelliopsis, Ascochyta clinopodiicola, Didymella pomorum, Didymosphaeria variabile, Neocosmospora piperis and Neocucurbitaria cava.</title>
        <authorList>
            <person name="Hill R."/>
        </authorList>
    </citation>
    <scope>NUCLEOTIDE SEQUENCE</scope>
    <source>
        <strain evidence="1">IMI 366586</strain>
    </source>
</reference>
<evidence type="ECO:0000313" key="1">
    <source>
        <dbReference type="EMBL" id="KAJ4323889.1"/>
    </source>
</evidence>
<dbReference type="AlphaFoldDB" id="A0A9W9BQ52"/>